<organism evidence="1 2">
    <name type="scientific">Agrobacterium genomosp. 2 str. CFBP 5494</name>
    <dbReference type="NCBI Taxonomy" id="1183436"/>
    <lineage>
        <taxon>Bacteria</taxon>
        <taxon>Pseudomonadati</taxon>
        <taxon>Pseudomonadota</taxon>
        <taxon>Alphaproteobacteria</taxon>
        <taxon>Hyphomicrobiales</taxon>
        <taxon>Rhizobiaceae</taxon>
        <taxon>Rhizobium/Agrobacterium group</taxon>
        <taxon>Agrobacterium</taxon>
        <taxon>Agrobacterium tumefaciens complex</taxon>
    </lineage>
</organism>
<evidence type="ECO:0000313" key="2">
    <source>
        <dbReference type="Proteomes" id="UP000191933"/>
    </source>
</evidence>
<reference evidence="1 2" key="1">
    <citation type="submission" date="2016-01" db="EMBL/GenBank/DDBJ databases">
        <authorList>
            <person name="Regsiter A."/>
            <person name="william w."/>
        </authorList>
    </citation>
    <scope>NUCLEOTIDE SEQUENCE [LARGE SCALE GENOMIC DNA]</scope>
    <source>
        <strain evidence="1 2">CFBP 5494</strain>
    </source>
</reference>
<keyword evidence="2" id="KW-1185">Reference proteome</keyword>
<sequence length="108" mass="11490">MSVNSPQNLSAWMGIKPCPSAKSAETTGITLRLRFLRFAYRRVGRSGGLLSAPGMTYGIRVFLGGSRGSHSERLAVVGCAEDGTDRSRGDVIVDADPENRDAITSAAF</sequence>
<dbReference type="AlphaFoldDB" id="A0A9W5F528"/>
<name>A0A9W5F528_9HYPH</name>
<dbReference type="EMBL" id="FBVY01000038">
    <property type="protein sequence ID" value="CUX00754.1"/>
    <property type="molecule type" value="Genomic_DNA"/>
</dbReference>
<evidence type="ECO:0000313" key="1">
    <source>
        <dbReference type="EMBL" id="CUX00754.1"/>
    </source>
</evidence>
<proteinExistence type="predicted"/>
<dbReference type="Proteomes" id="UP000191933">
    <property type="component" value="Unassembled WGS sequence"/>
</dbReference>
<protein>
    <submittedName>
        <fullName evidence="1">Uncharacterized protein</fullName>
    </submittedName>
</protein>
<accession>A0A9W5F528</accession>
<gene>
    <name evidence="1" type="ORF">AGR2A_Lc90104</name>
</gene>
<comment type="caution">
    <text evidence="1">The sequence shown here is derived from an EMBL/GenBank/DDBJ whole genome shotgun (WGS) entry which is preliminary data.</text>
</comment>